<proteinExistence type="predicted"/>
<evidence type="ECO:0000313" key="2">
    <source>
        <dbReference type="EMBL" id="RRT92900.1"/>
    </source>
</evidence>
<evidence type="ECO:0008006" key="4">
    <source>
        <dbReference type="Google" id="ProtNLM"/>
    </source>
</evidence>
<dbReference type="Proteomes" id="UP000267844">
    <property type="component" value="Unassembled WGS sequence"/>
</dbReference>
<sequence length="92" mass="10386">MKKLLLAFAFLPMMSFAQENKLNGIVSGINEKDKKVIICKKCGTDKKIYFVDEKKVENNVLSTLNPLSIKSIEVIKTDPEYPEGKVLIVLNK</sequence>
<dbReference type="RefSeq" id="WP_125349363.1">
    <property type="nucleotide sequence ID" value="NZ_RHPN01000006.1"/>
</dbReference>
<feature type="signal peptide" evidence="1">
    <location>
        <begin position="1"/>
        <end position="17"/>
    </location>
</feature>
<dbReference type="AlphaFoldDB" id="A0A427BR00"/>
<reference evidence="2 3" key="1">
    <citation type="submission" date="2018-10" db="EMBL/GenBank/DDBJ databases">
        <title>Transmission dynamics of multidrug resistant bacteria on intensive care unit surfaces.</title>
        <authorList>
            <person name="D'Souza A.W."/>
            <person name="Potter R.F."/>
            <person name="Wallace M."/>
            <person name="Shupe A."/>
            <person name="Patel S."/>
            <person name="Sun S."/>
            <person name="Gul D."/>
            <person name="Kwon J.H."/>
            <person name="Andleeb S."/>
            <person name="Burnham C.-A.D."/>
            <person name="Dantas G."/>
        </authorList>
    </citation>
    <scope>NUCLEOTIDE SEQUENCE [LARGE SCALE GENOMIC DNA]</scope>
    <source>
        <strain evidence="2 3">WF_348</strain>
    </source>
</reference>
<evidence type="ECO:0000313" key="3">
    <source>
        <dbReference type="Proteomes" id="UP000267844"/>
    </source>
</evidence>
<evidence type="ECO:0000256" key="1">
    <source>
        <dbReference type="SAM" id="SignalP"/>
    </source>
</evidence>
<protein>
    <recommendedName>
        <fullName evidence="4">TonB C-terminal domain-containing protein</fullName>
    </recommendedName>
</protein>
<gene>
    <name evidence="2" type="ORF">EGI89_04870</name>
</gene>
<comment type="caution">
    <text evidence="2">The sequence shown here is derived from an EMBL/GenBank/DDBJ whole genome shotgun (WGS) entry which is preliminary data.</text>
</comment>
<accession>A0A427BR00</accession>
<feature type="chain" id="PRO_5019413384" description="TonB C-terminal domain-containing protein" evidence="1">
    <location>
        <begin position="18"/>
        <end position="92"/>
    </location>
</feature>
<keyword evidence="1" id="KW-0732">Signal</keyword>
<name>A0A427BR00_9FLAO</name>
<organism evidence="2 3">
    <name type="scientific">Empedobacter falsenii</name>
    <dbReference type="NCBI Taxonomy" id="343874"/>
    <lineage>
        <taxon>Bacteria</taxon>
        <taxon>Pseudomonadati</taxon>
        <taxon>Bacteroidota</taxon>
        <taxon>Flavobacteriia</taxon>
        <taxon>Flavobacteriales</taxon>
        <taxon>Weeksellaceae</taxon>
        <taxon>Empedobacter</taxon>
    </lineage>
</organism>
<dbReference type="EMBL" id="RHPO01000006">
    <property type="protein sequence ID" value="RRT92900.1"/>
    <property type="molecule type" value="Genomic_DNA"/>
</dbReference>